<dbReference type="AlphaFoldDB" id="A0A3M9XUZ4"/>
<proteinExistence type="predicted"/>
<evidence type="ECO:0000313" key="3">
    <source>
        <dbReference type="EMBL" id="RNJ52107.1"/>
    </source>
</evidence>
<dbReference type="Proteomes" id="UP000267145">
    <property type="component" value="Unassembled WGS sequence"/>
</dbReference>
<comment type="caution">
    <text evidence="3">The sequence shown here is derived from an EMBL/GenBank/DDBJ whole genome shotgun (WGS) entry which is preliminary data.</text>
</comment>
<feature type="region of interest" description="Disordered" evidence="2">
    <location>
        <begin position="16"/>
        <end position="100"/>
    </location>
</feature>
<accession>A0A3M9XUZ4</accession>
<dbReference type="RefSeq" id="XP_028490265.1">
    <property type="nucleotide sequence ID" value="XM_028638560.1"/>
</dbReference>
<sequence length="345" mass="38518">MAILKSFRVISPISAPPSTEIIYISDDSDSDDDDAGHSSDECEFEDVFRRSVDRRGEHKASDKEFGDAEIGYEERSNNENEDVKIDSEQSDRPFSPGNAVDCGTNDECDVTETVLLNEPCDEEVVDRNLNDTRVQADEELKPVDASTDNEAISINLNNNLGTHHAGDTITVPDYDREDVIAEIAALREQLTRLEARIDSKTVALPGMSPPRKRKRIASTVSYLKKPKIAHSVNISATRVCLQSDSGSESRVYSWQRGRGGRCWVRDEGAGRRDEEDGEYLLCFGSNISIDVRVNADWLPITVRLNVQKNVFEGFESIGGRRLEVKDTVMIQLMRDGRGEHFGMVS</sequence>
<dbReference type="GeneID" id="39608078"/>
<evidence type="ECO:0000256" key="2">
    <source>
        <dbReference type="SAM" id="MobiDB-lite"/>
    </source>
</evidence>
<keyword evidence="4" id="KW-1185">Reference proteome</keyword>
<name>A0A3M9XUZ4_9PEZI</name>
<evidence type="ECO:0000313" key="4">
    <source>
        <dbReference type="Proteomes" id="UP000267145"/>
    </source>
</evidence>
<evidence type="ECO:0000256" key="1">
    <source>
        <dbReference type="SAM" id="Coils"/>
    </source>
</evidence>
<reference evidence="3 4" key="1">
    <citation type="submission" date="2018-10" db="EMBL/GenBank/DDBJ databases">
        <title>Genome sequence of Verticillium nonalfalfae VnAa140.</title>
        <authorList>
            <person name="Stajich J.E."/>
            <person name="Kasson M.T."/>
        </authorList>
    </citation>
    <scope>NUCLEOTIDE SEQUENCE [LARGE SCALE GENOMIC DNA]</scope>
    <source>
        <strain evidence="3 4">VnAa140</strain>
    </source>
</reference>
<dbReference type="EMBL" id="RBVV01000242">
    <property type="protein sequence ID" value="RNJ52107.1"/>
    <property type="molecule type" value="Genomic_DNA"/>
</dbReference>
<protein>
    <submittedName>
        <fullName evidence="3">Uncharacterized protein</fullName>
    </submittedName>
</protein>
<keyword evidence="1" id="KW-0175">Coiled coil</keyword>
<feature type="coiled-coil region" evidence="1">
    <location>
        <begin position="176"/>
        <end position="203"/>
    </location>
</feature>
<organism evidence="3 4">
    <name type="scientific">Verticillium nonalfalfae</name>
    <dbReference type="NCBI Taxonomy" id="1051616"/>
    <lineage>
        <taxon>Eukaryota</taxon>
        <taxon>Fungi</taxon>
        <taxon>Dikarya</taxon>
        <taxon>Ascomycota</taxon>
        <taxon>Pezizomycotina</taxon>
        <taxon>Sordariomycetes</taxon>
        <taxon>Hypocreomycetidae</taxon>
        <taxon>Glomerellales</taxon>
        <taxon>Plectosphaerellaceae</taxon>
        <taxon>Verticillium</taxon>
    </lineage>
</organism>
<gene>
    <name evidence="3" type="ORF">D7B24_004389</name>
</gene>
<feature type="compositionally biased region" description="Basic and acidic residues" evidence="2">
    <location>
        <begin position="35"/>
        <end position="91"/>
    </location>
</feature>